<dbReference type="PANTHER" id="PTHR47099:SF1">
    <property type="entry name" value="METHYLCOBAMIDE:COM METHYLTRANSFERASE MTBA"/>
    <property type="match status" value="1"/>
</dbReference>
<protein>
    <recommendedName>
        <fullName evidence="1">Uroporphyrinogen decarboxylase (URO-D) domain-containing protein</fullName>
    </recommendedName>
</protein>
<dbReference type="AlphaFoldDB" id="A0A7V4DEH7"/>
<dbReference type="InterPro" id="IPR052024">
    <property type="entry name" value="Methanogen_methyltrans"/>
</dbReference>
<dbReference type="Gene3D" id="3.20.20.210">
    <property type="match status" value="1"/>
</dbReference>
<dbReference type="PANTHER" id="PTHR47099">
    <property type="entry name" value="METHYLCOBAMIDE:COM METHYLTRANSFERASE MTBA"/>
    <property type="match status" value="1"/>
</dbReference>
<evidence type="ECO:0000259" key="1">
    <source>
        <dbReference type="Pfam" id="PF01208"/>
    </source>
</evidence>
<proteinExistence type="predicted"/>
<dbReference type="EMBL" id="DTFV01000074">
    <property type="protein sequence ID" value="HGI30732.1"/>
    <property type="molecule type" value="Genomic_DNA"/>
</dbReference>
<dbReference type="GO" id="GO:0006779">
    <property type="term" value="P:porphyrin-containing compound biosynthetic process"/>
    <property type="evidence" value="ECO:0007669"/>
    <property type="project" value="InterPro"/>
</dbReference>
<gene>
    <name evidence="2" type="ORF">ENV30_05425</name>
</gene>
<dbReference type="InterPro" id="IPR000257">
    <property type="entry name" value="Uroporphyrinogen_deCOase"/>
</dbReference>
<accession>A0A7V4DEH7</accession>
<comment type="caution">
    <text evidence="2">The sequence shown here is derived from an EMBL/GenBank/DDBJ whole genome shotgun (WGS) entry which is preliminary data.</text>
</comment>
<dbReference type="InterPro" id="IPR038071">
    <property type="entry name" value="UROD/MetE-like_sf"/>
</dbReference>
<dbReference type="GO" id="GO:0004853">
    <property type="term" value="F:uroporphyrinogen decarboxylase activity"/>
    <property type="evidence" value="ECO:0007669"/>
    <property type="project" value="InterPro"/>
</dbReference>
<dbReference type="Pfam" id="PF01208">
    <property type="entry name" value="URO-D"/>
    <property type="match status" value="1"/>
</dbReference>
<sequence>MIEKTRVLGLFHGLDECQGLWLGNPHPDTIKKYCESLGFPDFETIRVFLGDNCRWLMGEEYSYRDPEGRTLFEAFLQGKQRPLEHCDSIREIEQYPWPDPGFLRFEALKEALMKQRSYVRFSGMWTPFFHLLADLFGMEQYFINMHLKPAIVQAATEKVVDFYLEANRRCLEECGEEIDVFFFGNDFGTQLDLLISPEMFQKFVLPYLRKIVELAKSHGLPVMLHSCGAIAKVIPILIDIGIDALHPLQAQARGMDAETLAKNFRGKLTFVGGVDTQDLLVNGSPDDVRREVLRLRKTFKERYIVSPSHEAVLPNVPFENIEAMAKAAFEPL</sequence>
<dbReference type="SUPFAM" id="SSF51726">
    <property type="entry name" value="UROD/MetE-like"/>
    <property type="match status" value="1"/>
</dbReference>
<organism evidence="2">
    <name type="scientific">Candidatus Caldatribacterium californiense</name>
    <dbReference type="NCBI Taxonomy" id="1454726"/>
    <lineage>
        <taxon>Bacteria</taxon>
        <taxon>Pseudomonadati</taxon>
        <taxon>Atribacterota</taxon>
        <taxon>Atribacteria</taxon>
        <taxon>Atribacterales</taxon>
        <taxon>Candidatus Caldatribacteriaceae</taxon>
        <taxon>Candidatus Caldatribacterium</taxon>
    </lineage>
</organism>
<evidence type="ECO:0000313" key="2">
    <source>
        <dbReference type="EMBL" id="HGI30732.1"/>
    </source>
</evidence>
<feature type="domain" description="Uroporphyrinogen decarboxylase (URO-D)" evidence="1">
    <location>
        <begin position="119"/>
        <end position="328"/>
    </location>
</feature>
<reference evidence="2" key="1">
    <citation type="journal article" date="2020" name="mSystems">
        <title>Genome- and Community-Level Interaction Insights into Carbon Utilization and Element Cycling Functions of Hydrothermarchaeota in Hydrothermal Sediment.</title>
        <authorList>
            <person name="Zhou Z."/>
            <person name="Liu Y."/>
            <person name="Xu W."/>
            <person name="Pan J."/>
            <person name="Luo Z.H."/>
            <person name="Li M."/>
        </authorList>
    </citation>
    <scope>NUCLEOTIDE SEQUENCE [LARGE SCALE GENOMIC DNA]</scope>
    <source>
        <strain evidence="2">SpSt-747</strain>
    </source>
</reference>
<name>A0A7V4DEH7_9BACT</name>